<dbReference type="OrthoDB" id="9798386at2"/>
<dbReference type="InterPro" id="IPR025193">
    <property type="entry name" value="DUF4114"/>
</dbReference>
<feature type="region of interest" description="Disordered" evidence="7">
    <location>
        <begin position="802"/>
        <end position="832"/>
    </location>
</feature>
<dbReference type="InterPro" id="IPR015500">
    <property type="entry name" value="Peptidase_S8_subtilisin-rel"/>
</dbReference>
<sequence>MIDDSLVTNSQDLLNPSVTFSTSDFGSSVESSDLITPQSALNISPNVGFSQDAINLEIQAVSITDNLVPPDSLFLSSSADSLTLETVSSVTEPIALSPDLLTGQTIFNSGVFTVGNTGEVGIDFLFDGGDYQGELAIFNLEGMDKYEPGSEGFIAEAARRALSNSSLGYVVISDAVEGARFSGALPHEANFNSGQYQGVQTFSLNPGEQFGVMLVPNGTVQQVVDNPELCSNVRPLFSLGTANPNDAFHVGQIADVTGEGNTFVFEDLRVDTGSDRDYNDIVFQVRGATGQATRLDDVIASDKDWRTTNMGQALLSYIQPYIAPTDSGVIPENLPVIPTTPVNPIQFEFPQSAQPLVGIIDTGFAVNNPDIDYSRISLGQDRVEGDADPLLQSGEGNEHGTHVLGIIAATQNNNIGIDGVNDNAPIWLGRAVGSGQWAESLVEFVDTAKTSEQPNAVVNLSFDLTQVNPDGSVTTRDEFTPQEWAALEYAHQNGVIVVAAAGNEGGAMSALGQASQTFDNIITVGAAENFDRFVSVAQGVDRTGYSSYGAGLDILADGGTPDNPTLSTVGDGLGTMAGTSIAAAKVTGTLSQVWAANPELSYRQVIEILKSTATDLNVPNADTETGAGLLNPVAAVYLAQATTPLASDPLPVAPLPEFWSEPSTASERPTAALFRGKYYDWVPYTVQSGDTLSEIAQTTMGNGSAPYYSFIAEHNGIANPHLLQAGQQILIPTGISAPTEFMGKYYNWVPYTIQSGDTLSEIAQTTMGNSSAPYYNFIAQKNGIADPNVIDAGQQILVPAEVATPTNPNPQPTPTPQPLPSPGGSGPGNLLNLPVNQQRQNLGVNPQSSFYQSGGNKFAAANGTGGTYLWCTDYAFGRALEKGLIQGSSGIGGAIRGNAGDWDNNARSAGYADRVQFQPRANSFIIWEAYTADAGSVGHVGFVEAVYSDGSFLVSESNWGNPAMSFHLRHVRPGTPAYSNAKFIYL</sequence>
<organism evidence="10 11">
    <name type="scientific">Allocoleopsis franciscana PCC 7113</name>
    <dbReference type="NCBI Taxonomy" id="1173027"/>
    <lineage>
        <taxon>Bacteria</taxon>
        <taxon>Bacillati</taxon>
        <taxon>Cyanobacteriota</taxon>
        <taxon>Cyanophyceae</taxon>
        <taxon>Coleofasciculales</taxon>
        <taxon>Coleofasciculaceae</taxon>
        <taxon>Allocoleopsis</taxon>
        <taxon>Allocoleopsis franciscana</taxon>
    </lineage>
</organism>
<dbReference type="PROSITE" id="PS51782">
    <property type="entry name" value="LYSM"/>
    <property type="match status" value="2"/>
</dbReference>
<protein>
    <submittedName>
        <fullName evidence="10">Subtilisin-like serine protease</fullName>
    </submittedName>
</protein>
<dbReference type="Pfam" id="PF13448">
    <property type="entry name" value="DUF4114"/>
    <property type="match status" value="1"/>
</dbReference>
<keyword evidence="3" id="KW-0732">Signal</keyword>
<dbReference type="eggNOG" id="COG3942">
    <property type="taxonomic scope" value="Bacteria"/>
</dbReference>
<keyword evidence="11" id="KW-1185">Reference proteome</keyword>
<dbReference type="InterPro" id="IPR050131">
    <property type="entry name" value="Peptidase_S8_subtilisin-like"/>
</dbReference>
<dbReference type="SUPFAM" id="SSF54001">
    <property type="entry name" value="Cysteine proteinases"/>
    <property type="match status" value="1"/>
</dbReference>
<dbReference type="InterPro" id="IPR036852">
    <property type="entry name" value="Peptidase_S8/S53_dom_sf"/>
</dbReference>
<evidence type="ECO:0000256" key="4">
    <source>
        <dbReference type="ARBA" id="ARBA00022801"/>
    </source>
</evidence>
<dbReference type="EMBL" id="CP003633">
    <property type="protein sequence ID" value="AFZ22186.1"/>
    <property type="molecule type" value="Genomic_DNA"/>
</dbReference>
<dbReference type="HOGENOM" id="CLU_302438_0_0_3"/>
<evidence type="ECO:0000256" key="3">
    <source>
        <dbReference type="ARBA" id="ARBA00022729"/>
    </source>
</evidence>
<feature type="domain" description="LysM" evidence="9">
    <location>
        <begin position="682"/>
        <end position="731"/>
    </location>
</feature>
<dbReference type="InterPro" id="IPR018392">
    <property type="entry name" value="LysM"/>
</dbReference>
<evidence type="ECO:0000256" key="1">
    <source>
        <dbReference type="ARBA" id="ARBA00011073"/>
    </source>
</evidence>
<dbReference type="PRINTS" id="PR00723">
    <property type="entry name" value="SUBTILISIN"/>
</dbReference>
<evidence type="ECO:0000256" key="5">
    <source>
        <dbReference type="ARBA" id="ARBA00022825"/>
    </source>
</evidence>
<dbReference type="Pfam" id="PF00082">
    <property type="entry name" value="Peptidase_S8"/>
    <property type="match status" value="1"/>
</dbReference>
<evidence type="ECO:0000256" key="2">
    <source>
        <dbReference type="ARBA" id="ARBA00022670"/>
    </source>
</evidence>
<dbReference type="Proteomes" id="UP000010471">
    <property type="component" value="Plasmid pMIC7113.03"/>
</dbReference>
<geneLocation type="plasmid" evidence="10 11">
    <name>pMIC7113.03</name>
</geneLocation>
<accession>K9WQW4</accession>
<feature type="active site" description="Charge relay system" evidence="6">
    <location>
        <position position="361"/>
    </location>
</feature>
<gene>
    <name evidence="10" type="ORF">Mic7113_6614</name>
</gene>
<dbReference type="Pfam" id="PF05257">
    <property type="entry name" value="CHAP"/>
    <property type="match status" value="1"/>
</dbReference>
<proteinExistence type="inferred from homology"/>
<evidence type="ECO:0000313" key="10">
    <source>
        <dbReference type="EMBL" id="AFZ22186.1"/>
    </source>
</evidence>
<feature type="active site" description="Charge relay system" evidence="6">
    <location>
        <position position="399"/>
    </location>
</feature>
<dbReference type="KEGG" id="mic:Mic7113_6614"/>
<dbReference type="GO" id="GO:0004252">
    <property type="term" value="F:serine-type endopeptidase activity"/>
    <property type="evidence" value="ECO:0007669"/>
    <property type="project" value="UniProtKB-UniRule"/>
</dbReference>
<dbReference type="Pfam" id="PF01476">
    <property type="entry name" value="LysM"/>
    <property type="match status" value="2"/>
</dbReference>
<keyword evidence="10" id="KW-0614">Plasmid</keyword>
<comment type="similarity">
    <text evidence="1 6">Belongs to the peptidase S8 family.</text>
</comment>
<feature type="domain" description="Peptidase C51" evidence="8">
    <location>
        <begin position="846"/>
        <end position="985"/>
    </location>
</feature>
<dbReference type="eggNOG" id="COG1404">
    <property type="taxonomic scope" value="Bacteria"/>
</dbReference>
<dbReference type="GO" id="GO:0006508">
    <property type="term" value="P:proteolysis"/>
    <property type="evidence" value="ECO:0007669"/>
    <property type="project" value="UniProtKB-KW"/>
</dbReference>
<dbReference type="InterPro" id="IPR036779">
    <property type="entry name" value="LysM_dom_sf"/>
</dbReference>
<dbReference type="PANTHER" id="PTHR43806">
    <property type="entry name" value="PEPTIDASE S8"/>
    <property type="match status" value="1"/>
</dbReference>
<dbReference type="RefSeq" id="WP_015186244.1">
    <property type="nucleotide sequence ID" value="NC_019740.1"/>
</dbReference>
<dbReference type="PATRIC" id="fig|1173027.3.peg.7325"/>
<evidence type="ECO:0000313" key="11">
    <source>
        <dbReference type="Proteomes" id="UP000010471"/>
    </source>
</evidence>
<dbReference type="Gene3D" id="3.40.50.200">
    <property type="entry name" value="Peptidase S8/S53 domain"/>
    <property type="match status" value="1"/>
</dbReference>
<keyword evidence="4 6" id="KW-0378">Hydrolase</keyword>
<dbReference type="Gene3D" id="3.10.350.10">
    <property type="entry name" value="LysM domain"/>
    <property type="match status" value="2"/>
</dbReference>
<keyword evidence="5 6" id="KW-0720">Serine protease</keyword>
<dbReference type="PROSITE" id="PS51892">
    <property type="entry name" value="SUBTILASE"/>
    <property type="match status" value="1"/>
</dbReference>
<name>K9WQW4_9CYAN</name>
<evidence type="ECO:0000256" key="6">
    <source>
        <dbReference type="PROSITE-ProRule" id="PRU01240"/>
    </source>
</evidence>
<dbReference type="PANTHER" id="PTHR43806:SF11">
    <property type="entry name" value="CEREVISIN-RELATED"/>
    <property type="match status" value="1"/>
</dbReference>
<feature type="domain" description="LysM" evidence="9">
    <location>
        <begin position="749"/>
        <end position="798"/>
    </location>
</feature>
<evidence type="ECO:0000256" key="7">
    <source>
        <dbReference type="SAM" id="MobiDB-lite"/>
    </source>
</evidence>
<dbReference type="SUPFAM" id="SSF52743">
    <property type="entry name" value="Subtilisin-like"/>
    <property type="match status" value="1"/>
</dbReference>
<keyword evidence="2 6" id="KW-0645">Protease</keyword>
<reference evidence="10 11" key="1">
    <citation type="submission" date="2012-06" db="EMBL/GenBank/DDBJ databases">
        <title>Finished plasmid 3 of genome of Microcoleus sp. PCC 7113.</title>
        <authorList>
            <consortium name="US DOE Joint Genome Institute"/>
            <person name="Gugger M."/>
            <person name="Coursin T."/>
            <person name="Rippka R."/>
            <person name="Tandeau De Marsac N."/>
            <person name="Huntemann M."/>
            <person name="Wei C.-L."/>
            <person name="Han J."/>
            <person name="Detter J.C."/>
            <person name="Han C."/>
            <person name="Tapia R."/>
            <person name="Chen A."/>
            <person name="Kyrpides N."/>
            <person name="Mavromatis K."/>
            <person name="Markowitz V."/>
            <person name="Szeto E."/>
            <person name="Ivanova N."/>
            <person name="Pagani I."/>
            <person name="Pati A."/>
            <person name="Goodwin L."/>
            <person name="Nordberg H.P."/>
            <person name="Cantor M.N."/>
            <person name="Hua S.X."/>
            <person name="Woyke T."/>
            <person name="Kerfeld C.A."/>
        </authorList>
    </citation>
    <scope>NUCLEOTIDE SEQUENCE [LARGE SCALE GENOMIC DNA]</scope>
    <source>
        <strain evidence="10 11">PCC 7113</strain>
        <plasmid evidence="10 11">pMIC7113.03</plasmid>
    </source>
</reference>
<dbReference type="AlphaFoldDB" id="K9WQW4"/>
<dbReference type="PROSITE" id="PS50911">
    <property type="entry name" value="CHAP"/>
    <property type="match status" value="1"/>
</dbReference>
<dbReference type="CDD" id="cd00118">
    <property type="entry name" value="LysM"/>
    <property type="match status" value="2"/>
</dbReference>
<dbReference type="Gene3D" id="3.90.1720.10">
    <property type="entry name" value="endopeptidase domain like (from Nostoc punctiforme)"/>
    <property type="match status" value="1"/>
</dbReference>
<feature type="active site" description="Charge relay system" evidence="6">
    <location>
        <position position="580"/>
    </location>
</feature>
<dbReference type="SMART" id="SM00257">
    <property type="entry name" value="LysM"/>
    <property type="match status" value="2"/>
</dbReference>
<dbReference type="InterPro" id="IPR007921">
    <property type="entry name" value="CHAP_dom"/>
</dbReference>
<evidence type="ECO:0000259" key="8">
    <source>
        <dbReference type="PROSITE" id="PS50911"/>
    </source>
</evidence>
<dbReference type="InterPro" id="IPR000209">
    <property type="entry name" value="Peptidase_S8/S53_dom"/>
</dbReference>
<feature type="compositionally biased region" description="Pro residues" evidence="7">
    <location>
        <begin position="807"/>
        <end position="821"/>
    </location>
</feature>
<dbReference type="SUPFAM" id="SSF54106">
    <property type="entry name" value="LysM domain"/>
    <property type="match status" value="2"/>
</dbReference>
<evidence type="ECO:0000259" key="9">
    <source>
        <dbReference type="PROSITE" id="PS51782"/>
    </source>
</evidence>
<dbReference type="InterPro" id="IPR038765">
    <property type="entry name" value="Papain-like_cys_pep_sf"/>
</dbReference>
<dbReference type="eggNOG" id="COG1652">
    <property type="taxonomic scope" value="Bacteria"/>
</dbReference>